<evidence type="ECO:0000256" key="6">
    <source>
        <dbReference type="ARBA" id="ARBA00022989"/>
    </source>
</evidence>
<evidence type="ECO:0000313" key="10">
    <source>
        <dbReference type="EMBL" id="MCQ5063099.1"/>
    </source>
</evidence>
<dbReference type="GeneID" id="70579489"/>
<sequence length="359" mass="40178">MKFLKSLFQVISSKKITQTLLNLLILFLIVLLLDITKEVWGGAFSIFWKIIKPFFVAFAIAYVLNPLIEWVQKYVKNRGLSLIIVYVGIIACLILILSLAIPLVINSVTDLYPAFEDGLIFISRFVQSHLGFNISEITTYIQTEAAKLLQDMTVINTTFDVLNSVIVKIGNGLIYSILAIYMSIKFDSIRIAINHFAGKFDENLPVYLKEINISLIEYIEAFALSALIQGLTTAFVYLVIGHPNWILLGIFSAISSVIPYVGPIVANLLGIVTSITMGTTKLIILFVLIFIQSNVVPYVIQPKIYSSKIDLSIMWVLFGILTGSTLFGAWGMIIAMPILVTIKISYRVYRQHNPQPKNA</sequence>
<evidence type="ECO:0000313" key="9">
    <source>
        <dbReference type="EMBL" id="BCL57346.1"/>
    </source>
</evidence>
<dbReference type="EMBL" id="PYLQ01000028">
    <property type="protein sequence ID" value="PST36293.1"/>
    <property type="molecule type" value="Genomic_DNA"/>
</dbReference>
<keyword evidence="4" id="KW-1003">Cell membrane</keyword>
<dbReference type="PANTHER" id="PTHR21716">
    <property type="entry name" value="TRANSMEMBRANE PROTEIN"/>
    <property type="match status" value="1"/>
</dbReference>
<reference evidence="11 12" key="1">
    <citation type="journal article" date="2019" name="Int. J. Syst. Evol. Microbiol.">
        <title>Faecalibacillus intestinalis gen. nov., sp. nov. and Faecalibacillus faecis sp. nov., isolated from human faeces.</title>
        <authorList>
            <person name="Seo B."/>
            <person name="Jeon K."/>
            <person name="Baek I."/>
            <person name="Lee Y.M."/>
            <person name="Baek K."/>
            <person name="Ko G."/>
        </authorList>
    </citation>
    <scope>NUCLEOTIDE SEQUENCE [LARGE SCALE GENOMIC DNA]</scope>
    <source>
        <strain evidence="11 12">SNUG30099</strain>
    </source>
</reference>
<evidence type="ECO:0000313" key="11">
    <source>
        <dbReference type="EMBL" id="PST36293.1"/>
    </source>
</evidence>
<feature type="transmembrane region" description="Helical" evidence="8">
    <location>
        <begin position="282"/>
        <end position="300"/>
    </location>
</feature>
<feature type="transmembrane region" description="Helical" evidence="8">
    <location>
        <begin position="312"/>
        <end position="340"/>
    </location>
</feature>
<dbReference type="Proteomes" id="UP001204814">
    <property type="component" value="Unassembled WGS sequence"/>
</dbReference>
<feature type="transmembrane region" description="Helical" evidence="8">
    <location>
        <begin position="246"/>
        <end position="270"/>
    </location>
</feature>
<evidence type="ECO:0000256" key="8">
    <source>
        <dbReference type="SAM" id="Phobius"/>
    </source>
</evidence>
<dbReference type="Pfam" id="PF01594">
    <property type="entry name" value="AI-2E_transport"/>
    <property type="match status" value="1"/>
</dbReference>
<keyword evidence="6 8" id="KW-1133">Transmembrane helix</keyword>
<dbReference type="RefSeq" id="WP_022002255.1">
    <property type="nucleotide sequence ID" value="NZ_AP024085.1"/>
</dbReference>
<feature type="transmembrane region" description="Helical" evidence="8">
    <location>
        <begin position="218"/>
        <end position="240"/>
    </location>
</feature>
<keyword evidence="5 8" id="KW-0812">Transmembrane</keyword>
<dbReference type="AlphaFoldDB" id="A0A2T3FM38"/>
<dbReference type="Proteomes" id="UP000593842">
    <property type="component" value="Chromosome"/>
</dbReference>
<evidence type="ECO:0000256" key="2">
    <source>
        <dbReference type="ARBA" id="ARBA00009773"/>
    </source>
</evidence>
<feature type="transmembrane region" description="Helical" evidence="8">
    <location>
        <begin position="80"/>
        <end position="105"/>
    </location>
</feature>
<dbReference type="KEGG" id="fit:Fi14EGH31_10580"/>
<accession>A0A2T3FM38</accession>
<keyword evidence="3" id="KW-0813">Transport</keyword>
<dbReference type="EMBL" id="AP024085">
    <property type="protein sequence ID" value="BCL57346.1"/>
    <property type="molecule type" value="Genomic_DNA"/>
</dbReference>
<dbReference type="EMBL" id="JANGBO010000027">
    <property type="protein sequence ID" value="MCQ5063099.1"/>
    <property type="molecule type" value="Genomic_DNA"/>
</dbReference>
<evidence type="ECO:0000256" key="3">
    <source>
        <dbReference type="ARBA" id="ARBA00022448"/>
    </source>
</evidence>
<reference evidence="10" key="4">
    <citation type="submission" date="2022-06" db="EMBL/GenBank/DDBJ databases">
        <title>Isolation of gut microbiota from human fecal samples.</title>
        <authorList>
            <person name="Pamer E.G."/>
            <person name="Barat B."/>
            <person name="Waligurski E."/>
            <person name="Medina S."/>
            <person name="Paddock L."/>
            <person name="Mostad J."/>
        </authorList>
    </citation>
    <scope>NUCLEOTIDE SEQUENCE</scope>
    <source>
        <strain evidence="10">DFI.6.24</strain>
    </source>
</reference>
<feature type="transmembrane region" description="Helical" evidence="8">
    <location>
        <begin position="165"/>
        <end position="184"/>
    </location>
</feature>
<keyword evidence="12" id="KW-1185">Reference proteome</keyword>
<evidence type="ECO:0000256" key="1">
    <source>
        <dbReference type="ARBA" id="ARBA00004651"/>
    </source>
</evidence>
<organism evidence="11 12">
    <name type="scientific">Faecalibacillus intestinalis</name>
    <dbReference type="NCBI Taxonomy" id="1982626"/>
    <lineage>
        <taxon>Bacteria</taxon>
        <taxon>Bacillati</taxon>
        <taxon>Bacillota</taxon>
        <taxon>Erysipelotrichia</taxon>
        <taxon>Erysipelotrichales</taxon>
        <taxon>Coprobacillaceae</taxon>
        <taxon>Faecalibacillus</taxon>
    </lineage>
</organism>
<evidence type="ECO:0000256" key="7">
    <source>
        <dbReference type="ARBA" id="ARBA00023136"/>
    </source>
</evidence>
<keyword evidence="7 8" id="KW-0472">Membrane</keyword>
<evidence type="ECO:0000313" key="12">
    <source>
        <dbReference type="Proteomes" id="UP000240974"/>
    </source>
</evidence>
<reference evidence="13" key="3">
    <citation type="submission" date="2020-09" db="EMBL/GenBank/DDBJ databases">
        <title>Complete genome sequencing of Faecalibacillus intestinalis strain 14EGH31.</title>
        <authorList>
            <person name="Sakamoto M."/>
            <person name="Murakami T."/>
            <person name="Mori H."/>
        </authorList>
    </citation>
    <scope>NUCLEOTIDE SEQUENCE [LARGE SCALE GENOMIC DNA]</scope>
    <source>
        <strain evidence="13">14EGH31</strain>
    </source>
</reference>
<evidence type="ECO:0000256" key="4">
    <source>
        <dbReference type="ARBA" id="ARBA00022475"/>
    </source>
</evidence>
<feature type="transmembrane region" description="Helical" evidence="8">
    <location>
        <begin position="20"/>
        <end position="40"/>
    </location>
</feature>
<protein>
    <submittedName>
        <fullName evidence="9 11">Transporter</fullName>
    </submittedName>
</protein>
<dbReference type="InterPro" id="IPR002549">
    <property type="entry name" value="AI-2E-like"/>
</dbReference>
<proteinExistence type="inferred from homology"/>
<evidence type="ECO:0000256" key="5">
    <source>
        <dbReference type="ARBA" id="ARBA00022692"/>
    </source>
</evidence>
<comment type="subcellular location">
    <subcellularLocation>
        <location evidence="1">Cell membrane</location>
        <topology evidence="1">Multi-pass membrane protein</topology>
    </subcellularLocation>
</comment>
<reference evidence="9" key="2">
    <citation type="journal article" date="2020" name="Microbiol. Resour. Announc.">
        <title>Complete Genome Sequence of Faecalibacillus intestinalis JCM 34082, Isolated from Feces from a Healthy Japanese Female.</title>
        <authorList>
            <person name="Sakamoto M."/>
            <person name="Ikeyama N."/>
            <person name="Toyoda A."/>
            <person name="Murakami T."/>
            <person name="Mori H."/>
            <person name="Ohkuma M."/>
        </authorList>
    </citation>
    <scope>NUCLEOTIDE SEQUENCE</scope>
    <source>
        <strain evidence="9">14EGH31</strain>
    </source>
</reference>
<comment type="similarity">
    <text evidence="2">Belongs to the autoinducer-2 exporter (AI-2E) (TC 2.A.86) family.</text>
</comment>
<dbReference type="Proteomes" id="UP000240974">
    <property type="component" value="Unassembled WGS sequence"/>
</dbReference>
<name>A0A2T3FM38_9FIRM</name>
<feature type="transmembrane region" description="Helical" evidence="8">
    <location>
        <begin position="46"/>
        <end position="68"/>
    </location>
</feature>
<dbReference type="PANTHER" id="PTHR21716:SF53">
    <property type="entry name" value="PERMEASE PERM-RELATED"/>
    <property type="match status" value="1"/>
</dbReference>
<evidence type="ECO:0000313" key="13">
    <source>
        <dbReference type="Proteomes" id="UP000593842"/>
    </source>
</evidence>
<gene>
    <name evidence="11" type="ORF">C7U54_13350</name>
    <name evidence="9" type="ORF">Fi14EGH31_10580</name>
    <name evidence="10" type="ORF">NE542_14870</name>
</gene>
<dbReference type="GO" id="GO:0005886">
    <property type="term" value="C:plasma membrane"/>
    <property type="evidence" value="ECO:0007669"/>
    <property type="project" value="UniProtKB-SubCell"/>
</dbReference>